<protein>
    <recommendedName>
        <fullName evidence="2">FHA domain-containing protein</fullName>
    </recommendedName>
</protein>
<dbReference type="PANTHER" id="PTHR23308">
    <property type="entry name" value="NUCLEAR INHIBITOR OF PROTEIN PHOSPHATASE-1"/>
    <property type="match status" value="1"/>
</dbReference>
<dbReference type="InterPro" id="IPR008984">
    <property type="entry name" value="SMAD_FHA_dom_sf"/>
</dbReference>
<gene>
    <name evidence="3" type="ordered locus">Ecym_8262</name>
</gene>
<dbReference type="GO" id="GO:0006406">
    <property type="term" value="P:mRNA export from nucleus"/>
    <property type="evidence" value="ECO:0007669"/>
    <property type="project" value="EnsemblFungi"/>
</dbReference>
<dbReference type="GO" id="GO:0000398">
    <property type="term" value="P:mRNA splicing, via spliceosome"/>
    <property type="evidence" value="ECO:0007669"/>
    <property type="project" value="EnsemblFungi"/>
</dbReference>
<dbReference type="GO" id="GO:0070274">
    <property type="term" value="C:RES complex"/>
    <property type="evidence" value="ECO:0007669"/>
    <property type="project" value="EnsemblFungi"/>
</dbReference>
<dbReference type="Pfam" id="PF00498">
    <property type="entry name" value="FHA"/>
    <property type="match status" value="1"/>
</dbReference>
<proteinExistence type="predicted"/>
<dbReference type="InterPro" id="IPR050923">
    <property type="entry name" value="Cell_Proc_Reg/RNA_Proc"/>
</dbReference>
<dbReference type="PROSITE" id="PS50006">
    <property type="entry name" value="FHA_DOMAIN"/>
    <property type="match status" value="1"/>
</dbReference>
<evidence type="ECO:0000313" key="4">
    <source>
        <dbReference type="Proteomes" id="UP000006790"/>
    </source>
</evidence>
<dbReference type="AlphaFoldDB" id="G8JXH0"/>
<organism evidence="3 4">
    <name type="scientific">Eremothecium cymbalariae (strain CBS 270.75 / DBVPG 7215 / KCTC 17166 / NRRL Y-17582)</name>
    <name type="common">Yeast</name>
    <dbReference type="NCBI Taxonomy" id="931890"/>
    <lineage>
        <taxon>Eukaryota</taxon>
        <taxon>Fungi</taxon>
        <taxon>Dikarya</taxon>
        <taxon>Ascomycota</taxon>
        <taxon>Saccharomycotina</taxon>
        <taxon>Saccharomycetes</taxon>
        <taxon>Saccharomycetales</taxon>
        <taxon>Saccharomycetaceae</taxon>
        <taxon>Eremothecium</taxon>
    </lineage>
</organism>
<evidence type="ECO:0000259" key="2">
    <source>
        <dbReference type="PROSITE" id="PS50006"/>
    </source>
</evidence>
<dbReference type="RefSeq" id="XP_003648361.1">
    <property type="nucleotide sequence ID" value="XM_003648313.1"/>
</dbReference>
<dbReference type="HOGENOM" id="CLU_022457_1_3_1"/>
<dbReference type="GeneID" id="11469947"/>
<feature type="domain" description="FHA" evidence="2">
    <location>
        <begin position="119"/>
        <end position="184"/>
    </location>
</feature>
<dbReference type="OrthoDB" id="444265at2759"/>
<dbReference type="FunCoup" id="G8JXH0">
    <property type="interactions" value="140"/>
</dbReference>
<reference evidence="4" key="1">
    <citation type="journal article" date="2012" name="G3 (Bethesda)">
        <title>Pichia sorbitophila, an interspecies yeast hybrid reveals early steps of genome resolution following polyploidization.</title>
        <authorList>
            <person name="Leh Louis V."/>
            <person name="Despons L."/>
            <person name="Friedrich A."/>
            <person name="Martin T."/>
            <person name="Durrens P."/>
            <person name="Casaregola S."/>
            <person name="Neuveglise C."/>
            <person name="Fairhead C."/>
            <person name="Marck C."/>
            <person name="Cruz J.A."/>
            <person name="Straub M.L."/>
            <person name="Kugler V."/>
            <person name="Sacerdot C."/>
            <person name="Uzunov Z."/>
            <person name="Thierry A."/>
            <person name="Weiss S."/>
            <person name="Bleykasten C."/>
            <person name="De Montigny J."/>
            <person name="Jacques N."/>
            <person name="Jung P."/>
            <person name="Lemaire M."/>
            <person name="Mallet S."/>
            <person name="Morel G."/>
            <person name="Richard G.F."/>
            <person name="Sarkar A."/>
            <person name="Savel G."/>
            <person name="Schacherer J."/>
            <person name="Seret M.L."/>
            <person name="Talla E."/>
            <person name="Samson G."/>
            <person name="Jubin C."/>
            <person name="Poulain J."/>
            <person name="Vacherie B."/>
            <person name="Barbe V."/>
            <person name="Pelletier E."/>
            <person name="Sherman D.J."/>
            <person name="Westhof E."/>
            <person name="Weissenbach J."/>
            <person name="Baret P.V."/>
            <person name="Wincker P."/>
            <person name="Gaillardin C."/>
            <person name="Dujon B."/>
            <person name="Souciet J.L."/>
        </authorList>
    </citation>
    <scope>NUCLEOTIDE SEQUENCE [LARGE SCALE GENOMIC DNA]</scope>
    <source>
        <strain evidence="4">CBS 270.75 / DBVPG 7215 / KCTC 17166 / NRRL Y-17582</strain>
    </source>
</reference>
<dbReference type="Gene3D" id="2.60.200.20">
    <property type="match status" value="1"/>
</dbReference>
<dbReference type="InterPro" id="IPR000253">
    <property type="entry name" value="FHA_dom"/>
</dbReference>
<dbReference type="SUPFAM" id="SSF49879">
    <property type="entry name" value="SMAD/FHA domain"/>
    <property type="match status" value="1"/>
</dbReference>
<dbReference type="OMA" id="KCYVMDL"/>
<dbReference type="STRING" id="931890.G8JXH0"/>
<keyword evidence="4" id="KW-1185">Reference proteome</keyword>
<dbReference type="InParanoid" id="G8JXH0"/>
<evidence type="ECO:0000256" key="1">
    <source>
        <dbReference type="SAM" id="MobiDB-lite"/>
    </source>
</evidence>
<dbReference type="GO" id="GO:0051237">
    <property type="term" value="P:maintenance of RNA location"/>
    <property type="evidence" value="ECO:0007669"/>
    <property type="project" value="EnsemblFungi"/>
</dbReference>
<dbReference type="KEGG" id="erc:Ecym_8262"/>
<accession>G8JXH0</accession>
<dbReference type="EMBL" id="CP002504">
    <property type="protein sequence ID" value="AET41544.1"/>
    <property type="molecule type" value="Genomic_DNA"/>
</dbReference>
<evidence type="ECO:0000313" key="3">
    <source>
        <dbReference type="EMBL" id="AET41544.1"/>
    </source>
</evidence>
<name>G8JXH0_ERECY</name>
<sequence>MLKRSSDGYRTNWSGRRGNNYKRSRYGDDGRGYRRHAFLPVFEPSGLLSLESNSRNQVALKHVEPSDSVSPEVHYTRWKVPLRRRTRFEALLYRKGSQEGGSGNDEVQERWELSSAASYIIGSTITKSDKSENAAVVTDIGIPEETISEQHAVIQFRERDGGALVPYVIDLNSSNGTLLNGSVIPQARYVELRSGDVLEFSNNSNDTNFELIFMAV</sequence>
<dbReference type="SMART" id="SM00240">
    <property type="entry name" value="FHA"/>
    <property type="match status" value="1"/>
</dbReference>
<dbReference type="Proteomes" id="UP000006790">
    <property type="component" value="Chromosome 8"/>
</dbReference>
<dbReference type="eggNOG" id="KOG1882">
    <property type="taxonomic scope" value="Eukaryota"/>
</dbReference>
<feature type="region of interest" description="Disordered" evidence="1">
    <location>
        <begin position="1"/>
        <end position="27"/>
    </location>
</feature>